<keyword evidence="1" id="KW-0862">Zinc</keyword>
<reference evidence="3 5" key="2">
    <citation type="journal article" date="2017" name="BMC Genomics">
        <title>Genomic analysis of methanogenic archaea reveals a shift towards energy conservation.</title>
        <authorList>
            <person name="Gilmore S.P."/>
            <person name="Henske J.K."/>
            <person name="Sexton J.A."/>
            <person name="Solomon K.V."/>
            <person name="Seppala S."/>
            <person name="Yoo J.I."/>
            <person name="Huyett L.M."/>
            <person name="Pressman A."/>
            <person name="Cogan J.Z."/>
            <person name="Kivenson V."/>
            <person name="Peng X."/>
            <person name="Tan Y."/>
            <person name="Valentine D.L."/>
            <person name="O'Malley M.A."/>
        </authorList>
    </citation>
    <scope>NUCLEOTIDE SEQUENCE [LARGE SCALE GENOMIC DNA]</scope>
    <source>
        <strain evidence="3 5">1R-7</strain>
    </source>
</reference>
<evidence type="ECO:0000259" key="2">
    <source>
        <dbReference type="PROSITE" id="PS50966"/>
    </source>
</evidence>
<name>A0A2A2HCC7_9EURY</name>
<protein>
    <recommendedName>
        <fullName evidence="2">SWIM-type domain-containing protein</fullName>
    </recommendedName>
</protein>
<comment type="caution">
    <text evidence="3">The sequence shown here is derived from an EMBL/GenBank/DDBJ whole genome shotgun (WGS) entry which is preliminary data.</text>
</comment>
<dbReference type="OrthoDB" id="75007at2157"/>
<gene>
    <name evidence="3" type="ORF">ASJ82_02250</name>
    <name evidence="4" type="ORF">MSCUN_15630</name>
</gene>
<evidence type="ECO:0000313" key="6">
    <source>
        <dbReference type="Proteomes" id="UP000246004"/>
    </source>
</evidence>
<dbReference type="RefSeq" id="WP_095608995.1">
    <property type="nucleotide sequence ID" value="NZ_CAUHCB010000007.1"/>
</dbReference>
<evidence type="ECO:0000313" key="5">
    <source>
        <dbReference type="Proteomes" id="UP000217528"/>
    </source>
</evidence>
<evidence type="ECO:0000313" key="4">
    <source>
        <dbReference type="EMBL" id="PWL07586.1"/>
    </source>
</evidence>
<reference evidence="4 6" key="1">
    <citation type="submission" date="2016-04" db="EMBL/GenBank/DDBJ databases">
        <title>Genome sequence of Methanosphaera cuniculi DSM 4103.</title>
        <authorList>
            <person name="Poehlein A."/>
            <person name="Seedorf H."/>
            <person name="Daniel R."/>
        </authorList>
    </citation>
    <scope>NUCLEOTIDE SEQUENCE [LARGE SCALE GENOMIC DNA]</scope>
    <source>
        <strain evidence="4 6">DSM 4103</strain>
    </source>
</reference>
<dbReference type="Proteomes" id="UP000217528">
    <property type="component" value="Unassembled WGS sequence"/>
</dbReference>
<dbReference type="PROSITE" id="PS50966">
    <property type="entry name" value="ZF_SWIM"/>
    <property type="match status" value="1"/>
</dbReference>
<dbReference type="AlphaFoldDB" id="A0A2A2HCC7"/>
<sequence length="89" mass="10596">MSNRIIEGYNLYQKGSVDVKHYEDDHIIFEVKKNDTESYIVSMIYGYWNCDCADYVYRNQRQPGSFYCKHLQAAQFKLLDILKNKEGEL</sequence>
<dbReference type="EMBL" id="LMVN01000023">
    <property type="protein sequence ID" value="PAV07072.1"/>
    <property type="molecule type" value="Genomic_DNA"/>
</dbReference>
<keyword evidence="1" id="KW-0863">Zinc-finger</keyword>
<keyword evidence="1" id="KW-0479">Metal-binding</keyword>
<dbReference type="GO" id="GO:0008270">
    <property type="term" value="F:zinc ion binding"/>
    <property type="evidence" value="ECO:0007669"/>
    <property type="project" value="UniProtKB-KW"/>
</dbReference>
<dbReference type="InterPro" id="IPR007527">
    <property type="entry name" value="Znf_SWIM"/>
</dbReference>
<organism evidence="3 5">
    <name type="scientific">Methanosphaera cuniculi</name>
    <dbReference type="NCBI Taxonomy" id="1077256"/>
    <lineage>
        <taxon>Archaea</taxon>
        <taxon>Methanobacteriati</taxon>
        <taxon>Methanobacteriota</taxon>
        <taxon>Methanomada group</taxon>
        <taxon>Methanobacteria</taxon>
        <taxon>Methanobacteriales</taxon>
        <taxon>Methanobacteriaceae</taxon>
        <taxon>Methanosphaera</taxon>
    </lineage>
</organism>
<evidence type="ECO:0000313" key="3">
    <source>
        <dbReference type="EMBL" id="PAV07072.1"/>
    </source>
</evidence>
<proteinExistence type="predicted"/>
<dbReference type="EMBL" id="LWMS01000047">
    <property type="protein sequence ID" value="PWL07586.1"/>
    <property type="molecule type" value="Genomic_DNA"/>
</dbReference>
<accession>A0A2A2HCC7</accession>
<keyword evidence="5" id="KW-1185">Reference proteome</keyword>
<evidence type="ECO:0000256" key="1">
    <source>
        <dbReference type="PROSITE-ProRule" id="PRU00325"/>
    </source>
</evidence>
<dbReference type="Proteomes" id="UP000246004">
    <property type="component" value="Unassembled WGS sequence"/>
</dbReference>
<feature type="domain" description="SWIM-type" evidence="2">
    <location>
        <begin position="39"/>
        <end position="79"/>
    </location>
</feature>